<comment type="function">
    <text evidence="10">RNA-binding protein that binds specific mRNAs including the ASH1 mRNA, coding for a repressor of the HO endonuclease. Part of the mRNA localization machinery that restricts accumulation of certain proteins to the bud and in the daughter cell. Required for the delivery of cortical endoplasmic reticulum into the emerging bud.</text>
</comment>
<dbReference type="GeneID" id="66114051"/>
<feature type="coiled-coil region" evidence="11">
    <location>
        <begin position="18"/>
        <end position="94"/>
    </location>
</feature>
<protein>
    <recommendedName>
        <fullName evidence="3 11">SWI5-dependent HO expression protein 3</fullName>
    </recommendedName>
</protein>
<dbReference type="Gene3D" id="1.10.287.1490">
    <property type="match status" value="1"/>
</dbReference>
<evidence type="ECO:0000256" key="6">
    <source>
        <dbReference type="ARBA" id="ARBA00022824"/>
    </source>
</evidence>
<dbReference type="GO" id="GO:0003723">
    <property type="term" value="F:RNA binding"/>
    <property type="evidence" value="ECO:0007669"/>
    <property type="project" value="UniProtKB-KW"/>
</dbReference>
<dbReference type="GO" id="GO:0051028">
    <property type="term" value="P:mRNA transport"/>
    <property type="evidence" value="ECO:0007669"/>
    <property type="project" value="UniProtKB-UniRule"/>
</dbReference>
<name>A0A9P8AIY2_9ASCO</name>
<keyword evidence="4 11" id="KW-0813">Transport</keyword>
<feature type="compositionally biased region" description="Polar residues" evidence="12">
    <location>
        <begin position="423"/>
        <end position="451"/>
    </location>
</feature>
<evidence type="ECO:0000256" key="2">
    <source>
        <dbReference type="ARBA" id="ARBA00008123"/>
    </source>
</evidence>
<dbReference type="EMBL" id="JAHMUF010000011">
    <property type="protein sequence ID" value="KAG7193606.1"/>
    <property type="molecule type" value="Genomic_DNA"/>
</dbReference>
<evidence type="ECO:0000256" key="7">
    <source>
        <dbReference type="ARBA" id="ARBA00022884"/>
    </source>
</evidence>
<dbReference type="RefSeq" id="XP_043049154.1">
    <property type="nucleotide sequence ID" value="XM_043191511.1"/>
</dbReference>
<evidence type="ECO:0000256" key="12">
    <source>
        <dbReference type="SAM" id="MobiDB-lite"/>
    </source>
</evidence>
<evidence type="ECO:0000313" key="13">
    <source>
        <dbReference type="EMBL" id="KAG7193606.1"/>
    </source>
</evidence>
<feature type="region of interest" description="Disordered" evidence="12">
    <location>
        <begin position="270"/>
        <end position="372"/>
    </location>
</feature>
<comment type="similarity">
    <text evidence="2 11">Belongs to the SHE3 family.</text>
</comment>
<feature type="compositionally biased region" description="Low complexity" evidence="12">
    <location>
        <begin position="388"/>
        <end position="413"/>
    </location>
</feature>
<proteinExistence type="inferred from homology"/>
<dbReference type="GO" id="GO:0005789">
    <property type="term" value="C:endoplasmic reticulum membrane"/>
    <property type="evidence" value="ECO:0007669"/>
    <property type="project" value="UniProtKB-SubCell"/>
</dbReference>
<keyword evidence="9 11" id="KW-0472">Membrane</keyword>
<evidence type="ECO:0000256" key="9">
    <source>
        <dbReference type="ARBA" id="ARBA00023136"/>
    </source>
</evidence>
<keyword evidence="8 11" id="KW-0175">Coiled coil</keyword>
<feature type="compositionally biased region" description="Low complexity" evidence="12">
    <location>
        <begin position="293"/>
        <end position="303"/>
    </location>
</feature>
<feature type="region of interest" description="Disordered" evidence="12">
    <location>
        <begin position="388"/>
        <end position="451"/>
    </location>
</feature>
<dbReference type="Pfam" id="PF17078">
    <property type="entry name" value="SHE3"/>
    <property type="match status" value="1"/>
</dbReference>
<keyword evidence="6 11" id="KW-0256">Endoplasmic reticulum</keyword>
<keyword evidence="5 11" id="KW-0509">mRNA transport</keyword>
<evidence type="ECO:0000256" key="1">
    <source>
        <dbReference type="ARBA" id="ARBA00004406"/>
    </source>
</evidence>
<reference evidence="13" key="1">
    <citation type="submission" date="2021-03" db="EMBL/GenBank/DDBJ databases">
        <authorList>
            <person name="Palmer J.M."/>
        </authorList>
    </citation>
    <scope>NUCLEOTIDE SEQUENCE</scope>
    <source>
        <strain evidence="13">ARV_011</strain>
    </source>
</reference>
<evidence type="ECO:0000256" key="3">
    <source>
        <dbReference type="ARBA" id="ARBA00019884"/>
    </source>
</evidence>
<evidence type="ECO:0000313" key="14">
    <source>
        <dbReference type="Proteomes" id="UP000790833"/>
    </source>
</evidence>
<evidence type="ECO:0000256" key="5">
    <source>
        <dbReference type="ARBA" id="ARBA00022816"/>
    </source>
</evidence>
<dbReference type="AlphaFoldDB" id="A0A9P8AIY2"/>
<organism evidence="13 14">
    <name type="scientific">Scheffersomyces spartinae</name>
    <dbReference type="NCBI Taxonomy" id="45513"/>
    <lineage>
        <taxon>Eukaryota</taxon>
        <taxon>Fungi</taxon>
        <taxon>Dikarya</taxon>
        <taxon>Ascomycota</taxon>
        <taxon>Saccharomycotina</taxon>
        <taxon>Pichiomycetes</taxon>
        <taxon>Debaryomycetaceae</taxon>
        <taxon>Scheffersomyces</taxon>
    </lineage>
</organism>
<comment type="caution">
    <text evidence="13">The sequence shown here is derived from an EMBL/GenBank/DDBJ whole genome shotgun (WGS) entry which is preliminary data.</text>
</comment>
<evidence type="ECO:0000256" key="10">
    <source>
        <dbReference type="ARBA" id="ARBA00024975"/>
    </source>
</evidence>
<dbReference type="InterPro" id="IPR031398">
    <property type="entry name" value="She3"/>
</dbReference>
<dbReference type="OrthoDB" id="6088208at2759"/>
<evidence type="ECO:0000256" key="4">
    <source>
        <dbReference type="ARBA" id="ARBA00022448"/>
    </source>
</evidence>
<feature type="compositionally biased region" description="Low complexity" evidence="12">
    <location>
        <begin position="274"/>
        <end position="283"/>
    </location>
</feature>
<gene>
    <name evidence="11 13" type="primary">SHE3</name>
    <name evidence="13" type="ORF">KQ657_000677</name>
</gene>
<feature type="compositionally biased region" description="Polar residues" evidence="12">
    <location>
        <begin position="319"/>
        <end position="355"/>
    </location>
</feature>
<comment type="subcellular location">
    <subcellularLocation>
        <location evidence="1 11">Endoplasmic reticulum membrane</location>
        <topology evidence="1 11">Peripheral membrane protein</topology>
    </subcellularLocation>
</comment>
<dbReference type="Proteomes" id="UP000790833">
    <property type="component" value="Unassembled WGS sequence"/>
</dbReference>
<keyword evidence="7 11" id="KW-0694">RNA-binding</keyword>
<keyword evidence="14" id="KW-1185">Reference proteome</keyword>
<sequence length="451" mass="50850">MDSTKPTSKVIDSLHSQIDSLKDELTATKVSHDEYKKKFTIVSQKNDSLVDQLANVKHENDMIAALLKRKERRINDLEDDYNKLVSDNDSMKLTNKSLKIRCESLQASTATSTAEYERLKIAYEALIASQNGYKAHYTKQIKSLTEQLYTYKVDSKRNFDDLALKFDSNSKDIDILVDSLSGKRKALDHLVVSRNKSILDLLAKLAHLAKVHGTHSKTVLEDSVMTLTHILEKYPDLKDKLASVDPESLLPVVDVETLLAESTSSIAQLEITSNNTNNNNNNNGDGGDRRQSRVSSTSSNPPSTRRRGGGRQSRNTSSVSSKRNSLILDNNPRGQGQNEISVIKRGSNQFGGNQHHQQRRKVSPLNDENKPIHRQSQFNNYNHMNNNMSNSMNNTNVNNNNMNYPPNPNNRSSNKSKRRSMYGGSNNYNQNHQGSYNKRLSQNFDSLQLNI</sequence>
<evidence type="ECO:0000256" key="11">
    <source>
        <dbReference type="RuleBase" id="RU362142"/>
    </source>
</evidence>
<evidence type="ECO:0000256" key="8">
    <source>
        <dbReference type="ARBA" id="ARBA00023054"/>
    </source>
</evidence>
<dbReference type="GO" id="GO:0048309">
    <property type="term" value="P:endoplasmic reticulum inheritance"/>
    <property type="evidence" value="ECO:0007669"/>
    <property type="project" value="InterPro"/>
</dbReference>
<accession>A0A9P8AIY2</accession>